<name>A0ABT1IGB5_9PSEU</name>
<protein>
    <submittedName>
        <fullName evidence="3">Tachylectin</fullName>
    </submittedName>
</protein>
<evidence type="ECO:0000313" key="4">
    <source>
        <dbReference type="Proteomes" id="UP001205185"/>
    </source>
</evidence>
<gene>
    <name evidence="3" type="ORF">LV75_004179</name>
</gene>
<dbReference type="RefSeq" id="WP_253888628.1">
    <property type="nucleotide sequence ID" value="NZ_BAAAVB010000003.1"/>
</dbReference>
<comment type="caution">
    <text evidence="3">The sequence shown here is derived from an EMBL/GenBank/DDBJ whole genome shotgun (WGS) entry which is preliminary data.</text>
</comment>
<sequence>MSLAKYAAALLTALTLTTGLANTTAQAAPISGPQCSGPADVFGFEEDGDLFTYPHNSPLTGAANWGAKRYIGTGWNKDNSLVGPDGAIFTITPSGELRRYQWNGDHWQTYAGSTQYQVVGHGFDRYLRNGGMIATTDADYGLYFVEGDALRKYQWSANEGGWTPATAHGPVIGTGWSGVDKIVGGGSGVIYGRQAGTLTRSVHVQASGTWTQRFQPVGAGWQSLPSITSAGADVLYATDYSGGLYWYRYEPATGKWVSDKGTMIGYGWNTVTTLADPRSCVVWPT</sequence>
<dbReference type="InterPro" id="IPR023294">
    <property type="entry name" value="Tachylectin2"/>
</dbReference>
<evidence type="ECO:0000256" key="1">
    <source>
        <dbReference type="SAM" id="SignalP"/>
    </source>
</evidence>
<reference evidence="3 4" key="1">
    <citation type="submission" date="2022-06" db="EMBL/GenBank/DDBJ databases">
        <title>Genomic Encyclopedia of Archaeal and Bacterial Type Strains, Phase II (KMG-II): from individual species to whole genera.</title>
        <authorList>
            <person name="Goeker M."/>
        </authorList>
    </citation>
    <scope>NUCLEOTIDE SEQUENCE [LARGE SCALE GENOMIC DNA]</scope>
    <source>
        <strain evidence="3 4">DSM 44255</strain>
    </source>
</reference>
<evidence type="ECO:0000259" key="2">
    <source>
        <dbReference type="Pfam" id="PF14517"/>
    </source>
</evidence>
<keyword evidence="4" id="KW-1185">Reference proteome</keyword>
<dbReference type="SUPFAM" id="SSF89372">
    <property type="entry name" value="Fucose-specific lectin"/>
    <property type="match status" value="1"/>
</dbReference>
<organism evidence="3 4">
    <name type="scientific">Actinokineospora diospyrosa</name>
    <dbReference type="NCBI Taxonomy" id="103728"/>
    <lineage>
        <taxon>Bacteria</taxon>
        <taxon>Bacillati</taxon>
        <taxon>Actinomycetota</taxon>
        <taxon>Actinomycetes</taxon>
        <taxon>Pseudonocardiales</taxon>
        <taxon>Pseudonocardiaceae</taxon>
        <taxon>Actinokineospora</taxon>
    </lineage>
</organism>
<accession>A0ABT1IGB5</accession>
<feature type="chain" id="PRO_5046231483" evidence="1">
    <location>
        <begin position="28"/>
        <end position="285"/>
    </location>
</feature>
<dbReference type="EMBL" id="JAMTCO010000010">
    <property type="protein sequence ID" value="MCP2271665.1"/>
    <property type="molecule type" value="Genomic_DNA"/>
</dbReference>
<keyword evidence="1" id="KW-0732">Signal</keyword>
<dbReference type="Gene3D" id="2.115.10.10">
    <property type="entry name" value="Tachylectin 2"/>
    <property type="match status" value="1"/>
</dbReference>
<evidence type="ECO:0000313" key="3">
    <source>
        <dbReference type="EMBL" id="MCP2271665.1"/>
    </source>
</evidence>
<dbReference type="Pfam" id="PF14517">
    <property type="entry name" value="Tachylectin"/>
    <property type="match status" value="1"/>
</dbReference>
<feature type="domain" description="Tachylectin 2" evidence="2">
    <location>
        <begin position="44"/>
        <end position="271"/>
    </location>
</feature>
<dbReference type="Proteomes" id="UP001205185">
    <property type="component" value="Unassembled WGS sequence"/>
</dbReference>
<proteinExistence type="predicted"/>
<feature type="signal peptide" evidence="1">
    <location>
        <begin position="1"/>
        <end position="27"/>
    </location>
</feature>